<organism evidence="2 3">
    <name type="scientific">Candidatus Flavonifractor intestinigallinarum</name>
    <dbReference type="NCBI Taxonomy" id="2838586"/>
    <lineage>
        <taxon>Bacteria</taxon>
        <taxon>Bacillati</taxon>
        <taxon>Bacillota</taxon>
        <taxon>Clostridia</taxon>
        <taxon>Eubacteriales</taxon>
        <taxon>Oscillospiraceae</taxon>
        <taxon>Flavonifractor</taxon>
    </lineage>
</organism>
<evidence type="ECO:0000313" key="3">
    <source>
        <dbReference type="Proteomes" id="UP000823921"/>
    </source>
</evidence>
<dbReference type="EMBL" id="DWXO01000022">
    <property type="protein sequence ID" value="HJB79804.1"/>
    <property type="molecule type" value="Genomic_DNA"/>
</dbReference>
<dbReference type="AlphaFoldDB" id="A0A9D2SAM1"/>
<accession>A0A9D2SAM1</accession>
<proteinExistence type="predicted"/>
<keyword evidence="1" id="KW-0812">Transmembrane</keyword>
<feature type="transmembrane region" description="Helical" evidence="1">
    <location>
        <begin position="155"/>
        <end position="174"/>
    </location>
</feature>
<protein>
    <submittedName>
        <fullName evidence="2">Uncharacterized protein</fullName>
    </submittedName>
</protein>
<dbReference type="Proteomes" id="UP000823921">
    <property type="component" value="Unassembled WGS sequence"/>
</dbReference>
<feature type="transmembrane region" description="Helical" evidence="1">
    <location>
        <begin position="122"/>
        <end position="143"/>
    </location>
</feature>
<evidence type="ECO:0000256" key="1">
    <source>
        <dbReference type="SAM" id="Phobius"/>
    </source>
</evidence>
<name>A0A9D2SAM1_9FIRM</name>
<feature type="transmembrane region" description="Helical" evidence="1">
    <location>
        <begin position="221"/>
        <end position="241"/>
    </location>
</feature>
<sequence length="490" mass="54848">MRDPDWESMDEQEFEALLEGSVTQPPPEQVVAEVTPWRLATKRILTGIALTSITLNFFWLNYLLPAIGMALMLLGFRALRRENRWLGLCFGITVFRAVYLYAGLILNSTIWSSLVSSSPVVYGLSVLNLALTYVQLLCLWGGFRAVQRKAGLPPHAGSAVALLIWYGITGLLAVLRYSGLILPLVMLVCYILILRSLWKLSKELDQAGYAIRPSPVRIEDGIVAVAITILLVGGCFLGWLLGCKYPMDWQAANPAEHSGMEEIKAQLLELGFPDDVLQDLTAEDIAACDGALRVVTDVHDHAVDNSEKEPLRITGVAVELPGQRERWMIFHHFLWTADPGFYGTESIQLWPAQHLSKGWESAGALTGRVLYDKDGTTYTAPYYYLGQQTFTSESIFWGEQTSTDLFAAFSMPETGEHYRGYVAYPVAKLRDGYIMDSWFNYTHQRTALQYPAMTAMEFQMSGAWDGNGPFRTIQDAPQFYPTEESAEFLS</sequence>
<feature type="transmembrane region" description="Helical" evidence="1">
    <location>
        <begin position="180"/>
        <end position="200"/>
    </location>
</feature>
<feature type="transmembrane region" description="Helical" evidence="1">
    <location>
        <begin position="85"/>
        <end position="102"/>
    </location>
</feature>
<keyword evidence="1" id="KW-0472">Membrane</keyword>
<reference evidence="2" key="2">
    <citation type="submission" date="2021-04" db="EMBL/GenBank/DDBJ databases">
        <authorList>
            <person name="Gilroy R."/>
        </authorList>
    </citation>
    <scope>NUCLEOTIDE SEQUENCE</scope>
    <source>
        <strain evidence="2">CHK192-8294</strain>
    </source>
</reference>
<comment type="caution">
    <text evidence="2">The sequence shown here is derived from an EMBL/GenBank/DDBJ whole genome shotgun (WGS) entry which is preliminary data.</text>
</comment>
<keyword evidence="1" id="KW-1133">Transmembrane helix</keyword>
<gene>
    <name evidence="2" type="ORF">H9712_02345</name>
</gene>
<reference evidence="2" key="1">
    <citation type="journal article" date="2021" name="PeerJ">
        <title>Extensive microbial diversity within the chicken gut microbiome revealed by metagenomics and culture.</title>
        <authorList>
            <person name="Gilroy R."/>
            <person name="Ravi A."/>
            <person name="Getino M."/>
            <person name="Pursley I."/>
            <person name="Horton D.L."/>
            <person name="Alikhan N.F."/>
            <person name="Baker D."/>
            <person name="Gharbi K."/>
            <person name="Hall N."/>
            <person name="Watson M."/>
            <person name="Adriaenssens E.M."/>
            <person name="Foster-Nyarko E."/>
            <person name="Jarju S."/>
            <person name="Secka A."/>
            <person name="Antonio M."/>
            <person name="Oren A."/>
            <person name="Chaudhuri R.R."/>
            <person name="La Ragione R."/>
            <person name="Hildebrand F."/>
            <person name="Pallen M.J."/>
        </authorList>
    </citation>
    <scope>NUCLEOTIDE SEQUENCE</scope>
    <source>
        <strain evidence="2">CHK192-8294</strain>
    </source>
</reference>
<evidence type="ECO:0000313" key="2">
    <source>
        <dbReference type="EMBL" id="HJB79804.1"/>
    </source>
</evidence>